<evidence type="ECO:0000313" key="2">
    <source>
        <dbReference type="EMBL" id="SER14801.1"/>
    </source>
</evidence>
<keyword evidence="1" id="KW-0812">Transmembrane</keyword>
<feature type="transmembrane region" description="Helical" evidence="1">
    <location>
        <begin position="39"/>
        <end position="58"/>
    </location>
</feature>
<organism evidence="2 3">
    <name type="scientific">Granulicatella balaenopterae</name>
    <dbReference type="NCBI Taxonomy" id="137733"/>
    <lineage>
        <taxon>Bacteria</taxon>
        <taxon>Bacillati</taxon>
        <taxon>Bacillota</taxon>
        <taxon>Bacilli</taxon>
        <taxon>Lactobacillales</taxon>
        <taxon>Carnobacteriaceae</taxon>
        <taxon>Granulicatella</taxon>
    </lineage>
</organism>
<dbReference type="RefSeq" id="WP_089746781.1">
    <property type="nucleotide sequence ID" value="NZ_FOGF01000021.1"/>
</dbReference>
<keyword evidence="1" id="KW-0472">Membrane</keyword>
<keyword evidence="1" id="KW-1133">Transmembrane helix</keyword>
<protein>
    <submittedName>
        <fullName evidence="2">Uncharacterized protein</fullName>
    </submittedName>
</protein>
<name>A0A1H9LTL0_9LACT</name>
<feature type="transmembrane region" description="Helical" evidence="1">
    <location>
        <begin position="139"/>
        <end position="157"/>
    </location>
</feature>
<evidence type="ECO:0000256" key="1">
    <source>
        <dbReference type="SAM" id="Phobius"/>
    </source>
</evidence>
<sequence>MLFSLGKVYPLKNGGMFYYLAKKDKLYKIPQADVRKFNAFRNGFIISLAISALIYSIFPKQLILTIMLGVCSYILISSTFYSRILPKYITMNPKDKKQLQTLTTKERILPMWKSLVIILVGILIIISSFYLQAEKTQQVILIIFGVLLTVSGSNALIKNND</sequence>
<dbReference type="EMBL" id="FOGF01000021">
    <property type="protein sequence ID" value="SER14801.1"/>
    <property type="molecule type" value="Genomic_DNA"/>
</dbReference>
<evidence type="ECO:0000313" key="3">
    <source>
        <dbReference type="Proteomes" id="UP000198556"/>
    </source>
</evidence>
<accession>A0A1H9LTL0</accession>
<feature type="transmembrane region" description="Helical" evidence="1">
    <location>
        <begin position="115"/>
        <end position="133"/>
    </location>
</feature>
<reference evidence="2 3" key="1">
    <citation type="submission" date="2016-10" db="EMBL/GenBank/DDBJ databases">
        <authorList>
            <person name="de Groot N.N."/>
        </authorList>
    </citation>
    <scope>NUCLEOTIDE SEQUENCE [LARGE SCALE GENOMIC DNA]</scope>
    <source>
        <strain evidence="2 3">DSM 15827</strain>
    </source>
</reference>
<feature type="transmembrane region" description="Helical" evidence="1">
    <location>
        <begin position="64"/>
        <end position="84"/>
    </location>
</feature>
<gene>
    <name evidence="2" type="ORF">SAMN05421767_12136</name>
</gene>
<keyword evidence="3" id="KW-1185">Reference proteome</keyword>
<dbReference type="STRING" id="137733.SAMN05421767_12136"/>
<dbReference type="Proteomes" id="UP000198556">
    <property type="component" value="Unassembled WGS sequence"/>
</dbReference>
<proteinExistence type="predicted"/>
<dbReference type="AlphaFoldDB" id="A0A1H9LTL0"/>